<comment type="caution">
    <text evidence="1">The sequence shown here is derived from an EMBL/GenBank/DDBJ whole genome shotgun (WGS) entry which is preliminary data.</text>
</comment>
<reference evidence="1" key="1">
    <citation type="journal article" date="2014" name="Int. J. Syst. Evol. Microbiol.">
        <title>Complete genome sequence of Corynebacterium casei LMG S-19264T (=DSM 44701T), isolated from a smear-ripened cheese.</title>
        <authorList>
            <consortium name="US DOE Joint Genome Institute (JGI-PGF)"/>
            <person name="Walter F."/>
            <person name="Albersmeier A."/>
            <person name="Kalinowski J."/>
            <person name="Ruckert C."/>
        </authorList>
    </citation>
    <scope>NUCLEOTIDE SEQUENCE</scope>
    <source>
        <strain evidence="1">JCM 13583</strain>
    </source>
</reference>
<keyword evidence="2" id="KW-1185">Reference proteome</keyword>
<dbReference type="AlphaFoldDB" id="A0AA37F9W3"/>
<name>A0AA37F9W3_9ARCH</name>
<organism evidence="1 2">
    <name type="scientific">Thermogymnomonas acidicola</name>
    <dbReference type="NCBI Taxonomy" id="399579"/>
    <lineage>
        <taxon>Archaea</taxon>
        <taxon>Methanobacteriati</taxon>
        <taxon>Thermoplasmatota</taxon>
        <taxon>Thermoplasmata</taxon>
        <taxon>Thermoplasmatales</taxon>
        <taxon>Thermogymnomonas</taxon>
    </lineage>
</organism>
<protein>
    <submittedName>
        <fullName evidence="1">Uncharacterized protein</fullName>
    </submittedName>
</protein>
<dbReference type="Proteomes" id="UP000632195">
    <property type="component" value="Unassembled WGS sequence"/>
</dbReference>
<dbReference type="EMBL" id="BMNY01000002">
    <property type="protein sequence ID" value="GGM76692.1"/>
    <property type="molecule type" value="Genomic_DNA"/>
</dbReference>
<proteinExistence type="predicted"/>
<evidence type="ECO:0000313" key="1">
    <source>
        <dbReference type="EMBL" id="GGM76692.1"/>
    </source>
</evidence>
<dbReference type="SUPFAM" id="SSF53756">
    <property type="entry name" value="UDP-Glycosyltransferase/glycogen phosphorylase"/>
    <property type="match status" value="1"/>
</dbReference>
<sequence length="89" mass="10356">MARTISFIERLYPWIYGNEHFVTESRTSESDLKWLGVRGENIIRIPPGVDLELFHPGEKVKHPQLIYFGGFRAHKGPMYAIDCLRIPSR</sequence>
<evidence type="ECO:0000313" key="2">
    <source>
        <dbReference type="Proteomes" id="UP000632195"/>
    </source>
</evidence>
<gene>
    <name evidence="1" type="ORF">GCM10007108_13460</name>
</gene>
<accession>A0AA37F9W3</accession>
<reference evidence="1" key="2">
    <citation type="submission" date="2022-09" db="EMBL/GenBank/DDBJ databases">
        <authorList>
            <person name="Sun Q."/>
            <person name="Ohkuma M."/>
        </authorList>
    </citation>
    <scope>NUCLEOTIDE SEQUENCE</scope>
    <source>
        <strain evidence="1">JCM 13583</strain>
    </source>
</reference>